<dbReference type="Proteomes" id="UP000195437">
    <property type="component" value="Chromosome"/>
</dbReference>
<dbReference type="SUPFAM" id="SSF48452">
    <property type="entry name" value="TPR-like"/>
    <property type="match status" value="1"/>
</dbReference>
<protein>
    <recommendedName>
        <fullName evidence="3">Bacterial transcriptional activator domain-containing protein</fullName>
    </recommendedName>
</protein>
<dbReference type="SUPFAM" id="SSF46894">
    <property type="entry name" value="C-terminal effector domain of the bipartite response regulators"/>
    <property type="match status" value="1"/>
</dbReference>
<keyword evidence="1" id="KW-0805">Transcription regulation</keyword>
<feature type="domain" description="Bacterial transcriptional activator" evidence="3">
    <location>
        <begin position="271"/>
        <end position="415"/>
    </location>
</feature>
<reference evidence="5" key="1">
    <citation type="submission" date="2017-05" db="EMBL/GenBank/DDBJ databases">
        <authorList>
            <person name="Sung H."/>
        </authorList>
    </citation>
    <scope>NUCLEOTIDE SEQUENCE [LARGE SCALE GENOMIC DNA]</scope>
    <source>
        <strain evidence="5">AR23208</strain>
    </source>
</reference>
<dbReference type="Pfam" id="PF03704">
    <property type="entry name" value="BTAD"/>
    <property type="match status" value="1"/>
</dbReference>
<dbReference type="InterPro" id="IPR011990">
    <property type="entry name" value="TPR-like_helical_dom_sf"/>
</dbReference>
<dbReference type="RefSeq" id="WP_087458239.1">
    <property type="nucleotide sequence ID" value="NZ_CP021434.1"/>
</dbReference>
<dbReference type="OrthoDB" id="1137593at2"/>
<gene>
    <name evidence="4" type="ORF">CBW65_19330</name>
</gene>
<dbReference type="Gene3D" id="1.10.10.10">
    <property type="entry name" value="Winged helix-like DNA-binding domain superfamily/Winged helix DNA-binding domain"/>
    <property type="match status" value="1"/>
</dbReference>
<dbReference type="InterPro" id="IPR036388">
    <property type="entry name" value="WH-like_DNA-bd_sf"/>
</dbReference>
<dbReference type="SMART" id="SM01043">
    <property type="entry name" value="BTAD"/>
    <property type="match status" value="1"/>
</dbReference>
<accession>A0A1Y0ISA2</accession>
<keyword evidence="5" id="KW-1185">Reference proteome</keyword>
<evidence type="ECO:0000259" key="3">
    <source>
        <dbReference type="SMART" id="SM01043"/>
    </source>
</evidence>
<dbReference type="GO" id="GO:0003677">
    <property type="term" value="F:DNA binding"/>
    <property type="evidence" value="ECO:0007669"/>
    <property type="project" value="InterPro"/>
</dbReference>
<dbReference type="PANTHER" id="PTHR35807:SF2">
    <property type="entry name" value="TRANSCRIPTIONAL ACTIVATOR DOMAIN"/>
    <property type="match status" value="1"/>
</dbReference>
<organism evidence="4 5">
    <name type="scientific">Tumebacillus avium</name>
    <dbReference type="NCBI Taxonomy" id="1903704"/>
    <lineage>
        <taxon>Bacteria</taxon>
        <taxon>Bacillati</taxon>
        <taxon>Bacillota</taxon>
        <taxon>Bacilli</taxon>
        <taxon>Bacillales</taxon>
        <taxon>Alicyclobacillaceae</taxon>
        <taxon>Tumebacillus</taxon>
    </lineage>
</organism>
<keyword evidence="2" id="KW-0804">Transcription</keyword>
<dbReference type="Gene3D" id="1.25.40.10">
    <property type="entry name" value="Tetratricopeptide repeat domain"/>
    <property type="match status" value="1"/>
</dbReference>
<dbReference type="KEGG" id="tum:CBW65_19330"/>
<sequence>MGLCITTGLLGELEQAQTYARTGLELALSVHDLWCANLVRLAHGSVLTAWGCHEEALPWLLEAEAGFAECGDAFCLANVHLWLAMLYLRLERKAEFAEKATRLLHSVEEHGFHDLFVKRTLFGPSDLLMTVPFLIEARDRLGLESAEKVLRMMNCKGVDKHPGYTLRISTLGKFAVTRGLEEVARKEWKREKSRQLFQLLVTRKGQLVQRDELCELLWPEMDEKTANRDFKVAMNALTHAIEPRREARSNCFFIERLDTAYRLNPDAAVWIDAVEFEKLAESGLGAAALDPERAAAQLEAALLLYQGDFLQDQPYLEWCSAERERLRTLYLRTLEALARLYQERGAHQEAVACCERILNKDASWEPAYQILMACYHLLGNRSLVIASYKNCVAQLSDHLGLTPMPETTRLYQRLVRGAGNSAVTSVL</sequence>
<evidence type="ECO:0000256" key="1">
    <source>
        <dbReference type="ARBA" id="ARBA00023015"/>
    </source>
</evidence>
<evidence type="ECO:0000313" key="4">
    <source>
        <dbReference type="EMBL" id="ARU62889.1"/>
    </source>
</evidence>
<dbReference type="PANTHER" id="PTHR35807">
    <property type="entry name" value="TRANSCRIPTIONAL REGULATOR REDD-RELATED"/>
    <property type="match status" value="1"/>
</dbReference>
<dbReference type="AlphaFoldDB" id="A0A1Y0ISA2"/>
<evidence type="ECO:0000313" key="5">
    <source>
        <dbReference type="Proteomes" id="UP000195437"/>
    </source>
</evidence>
<dbReference type="InterPro" id="IPR005158">
    <property type="entry name" value="BTAD"/>
</dbReference>
<dbReference type="InterPro" id="IPR016032">
    <property type="entry name" value="Sig_transdc_resp-reg_C-effctor"/>
</dbReference>
<proteinExistence type="predicted"/>
<dbReference type="EMBL" id="CP021434">
    <property type="protein sequence ID" value="ARU62889.1"/>
    <property type="molecule type" value="Genomic_DNA"/>
</dbReference>
<dbReference type="GO" id="GO:0006355">
    <property type="term" value="P:regulation of DNA-templated transcription"/>
    <property type="evidence" value="ECO:0007669"/>
    <property type="project" value="InterPro"/>
</dbReference>
<dbReference type="InterPro" id="IPR051677">
    <property type="entry name" value="AfsR-DnrI-RedD_regulator"/>
</dbReference>
<evidence type="ECO:0000256" key="2">
    <source>
        <dbReference type="ARBA" id="ARBA00023163"/>
    </source>
</evidence>
<name>A0A1Y0ISA2_9BACL</name>